<keyword evidence="8" id="KW-0539">Nucleus</keyword>
<dbReference type="FunCoup" id="A0A7R8YR02">
    <property type="interactions" value="2049"/>
</dbReference>
<evidence type="ECO:0000256" key="3">
    <source>
        <dbReference type="ARBA" id="ARBA00022741"/>
    </source>
</evidence>
<dbReference type="GO" id="GO:0006298">
    <property type="term" value="P:mismatch repair"/>
    <property type="evidence" value="ECO:0007669"/>
    <property type="project" value="InterPro"/>
</dbReference>
<evidence type="ECO:0000256" key="1">
    <source>
        <dbReference type="ARBA" id="ARBA00004123"/>
    </source>
</evidence>
<evidence type="ECO:0000313" key="12">
    <source>
        <dbReference type="EMBL" id="CAD7080985.1"/>
    </source>
</evidence>
<dbReference type="GO" id="GO:0032301">
    <property type="term" value="C:MutSalpha complex"/>
    <property type="evidence" value="ECO:0007669"/>
    <property type="project" value="TreeGrafter"/>
</dbReference>
<evidence type="ECO:0000256" key="2">
    <source>
        <dbReference type="ARBA" id="ARBA00006271"/>
    </source>
</evidence>
<dbReference type="InterPro" id="IPR007695">
    <property type="entry name" value="DNA_mismatch_repair_MutS-lik_N"/>
</dbReference>
<dbReference type="Proteomes" id="UP000594454">
    <property type="component" value="Chromosome 2"/>
</dbReference>
<evidence type="ECO:0000256" key="9">
    <source>
        <dbReference type="RuleBase" id="RU003756"/>
    </source>
</evidence>
<dbReference type="InterPro" id="IPR045076">
    <property type="entry name" value="MutS"/>
</dbReference>
<evidence type="ECO:0000259" key="11">
    <source>
        <dbReference type="PROSITE" id="PS00486"/>
    </source>
</evidence>
<evidence type="ECO:0000256" key="4">
    <source>
        <dbReference type="ARBA" id="ARBA00022763"/>
    </source>
</evidence>
<feature type="domain" description="DNA mismatch repair proteins mutS family" evidence="11">
    <location>
        <begin position="740"/>
        <end position="756"/>
    </location>
</feature>
<dbReference type="SUPFAM" id="SSF48334">
    <property type="entry name" value="DNA repair protein MutS, domain III"/>
    <property type="match status" value="1"/>
</dbReference>
<dbReference type="PANTHER" id="PTHR11361:SF35">
    <property type="entry name" value="DNA MISMATCH REPAIR PROTEIN MSH2"/>
    <property type="match status" value="1"/>
</dbReference>
<dbReference type="Gene3D" id="3.30.420.110">
    <property type="entry name" value="MutS, connector domain"/>
    <property type="match status" value="1"/>
</dbReference>
<accession>A0A7R8YR02</accession>
<keyword evidence="3 9" id="KW-0547">Nucleotide-binding</keyword>
<evidence type="ECO:0000256" key="10">
    <source>
        <dbReference type="SAM" id="Coils"/>
    </source>
</evidence>
<comment type="similarity">
    <text evidence="2 9">Belongs to the DNA mismatch repair MutS family.</text>
</comment>
<dbReference type="Gene3D" id="3.40.1170.10">
    <property type="entry name" value="DNA repair protein MutS, domain I"/>
    <property type="match status" value="1"/>
</dbReference>
<comment type="subcellular location">
    <subcellularLocation>
        <location evidence="1">Nucleus</location>
    </subcellularLocation>
</comment>
<dbReference type="Pfam" id="PF01624">
    <property type="entry name" value="MutS_I"/>
    <property type="match status" value="1"/>
</dbReference>
<gene>
    <name evidence="12" type="ORF">HERILL_LOCUS4112</name>
</gene>
<dbReference type="SMART" id="SM00533">
    <property type="entry name" value="MUTSd"/>
    <property type="match status" value="1"/>
</dbReference>
<keyword evidence="10" id="KW-0175">Coiled coil</keyword>
<organism evidence="12 13">
    <name type="scientific">Hermetia illucens</name>
    <name type="common">Black soldier fly</name>
    <dbReference type="NCBI Taxonomy" id="343691"/>
    <lineage>
        <taxon>Eukaryota</taxon>
        <taxon>Metazoa</taxon>
        <taxon>Ecdysozoa</taxon>
        <taxon>Arthropoda</taxon>
        <taxon>Hexapoda</taxon>
        <taxon>Insecta</taxon>
        <taxon>Pterygota</taxon>
        <taxon>Neoptera</taxon>
        <taxon>Endopterygota</taxon>
        <taxon>Diptera</taxon>
        <taxon>Brachycera</taxon>
        <taxon>Stratiomyomorpha</taxon>
        <taxon>Stratiomyidae</taxon>
        <taxon>Hermetiinae</taxon>
        <taxon>Hermetia</taxon>
    </lineage>
</organism>
<protein>
    <recommendedName>
        <fullName evidence="11">DNA mismatch repair proteins mutS family domain-containing protein</fullName>
    </recommendedName>
</protein>
<dbReference type="InterPro" id="IPR007860">
    <property type="entry name" value="DNA_mmatch_repair_MutS_con_dom"/>
</dbReference>
<evidence type="ECO:0000313" key="13">
    <source>
        <dbReference type="Proteomes" id="UP000594454"/>
    </source>
</evidence>
<keyword evidence="4 9" id="KW-0227">DNA damage</keyword>
<dbReference type="Gene3D" id="1.10.1420.10">
    <property type="match status" value="2"/>
</dbReference>
<dbReference type="PANTHER" id="PTHR11361">
    <property type="entry name" value="DNA MISMATCH REPAIR PROTEIN MUTS FAMILY MEMBER"/>
    <property type="match status" value="1"/>
</dbReference>
<dbReference type="InterPro" id="IPR036187">
    <property type="entry name" value="DNA_mismatch_repair_MutS_sf"/>
</dbReference>
<dbReference type="InterPro" id="IPR027417">
    <property type="entry name" value="P-loop_NTPase"/>
</dbReference>
<proteinExistence type="inferred from homology"/>
<feature type="coiled-coil region" evidence="10">
    <location>
        <begin position="471"/>
        <end position="498"/>
    </location>
</feature>
<keyword evidence="7 9" id="KW-0234">DNA repair</keyword>
<dbReference type="InterPro" id="IPR000432">
    <property type="entry name" value="DNA_mismatch_repair_MutS_C"/>
</dbReference>
<comment type="function">
    <text evidence="9">Component of the post-replicative DNA mismatch repair system (MMR).</text>
</comment>
<dbReference type="Pfam" id="PF05192">
    <property type="entry name" value="MutS_III"/>
    <property type="match status" value="1"/>
</dbReference>
<evidence type="ECO:0000256" key="7">
    <source>
        <dbReference type="ARBA" id="ARBA00023204"/>
    </source>
</evidence>
<dbReference type="InterPro" id="IPR011184">
    <property type="entry name" value="DNA_mismatch_repair_Msh2"/>
</dbReference>
<dbReference type="Pfam" id="PF05190">
    <property type="entry name" value="MutS_IV"/>
    <property type="match status" value="1"/>
</dbReference>
<dbReference type="InterPro" id="IPR036678">
    <property type="entry name" value="MutS_con_dom_sf"/>
</dbReference>
<dbReference type="InParanoid" id="A0A7R8YR02"/>
<dbReference type="PROSITE" id="PS00486">
    <property type="entry name" value="DNA_MISMATCH_REPAIR_2"/>
    <property type="match status" value="1"/>
</dbReference>
<dbReference type="Gene3D" id="3.40.50.300">
    <property type="entry name" value="P-loop containing nucleotide triphosphate hydrolases"/>
    <property type="match status" value="1"/>
</dbReference>
<evidence type="ECO:0000256" key="6">
    <source>
        <dbReference type="ARBA" id="ARBA00023125"/>
    </source>
</evidence>
<reference evidence="12 13" key="1">
    <citation type="submission" date="2020-11" db="EMBL/GenBank/DDBJ databases">
        <authorList>
            <person name="Wallbank WR R."/>
            <person name="Pardo Diaz C."/>
            <person name="Kozak K."/>
            <person name="Martin S."/>
            <person name="Jiggins C."/>
            <person name="Moest M."/>
            <person name="Warren A I."/>
            <person name="Generalovic N T."/>
            <person name="Byers J.R.P. K."/>
            <person name="Montejo-Kovacevich G."/>
            <person name="Yen C E."/>
        </authorList>
    </citation>
    <scope>NUCLEOTIDE SEQUENCE [LARGE SCALE GENOMIC DNA]</scope>
</reference>
<dbReference type="FunFam" id="3.30.420.110:FF:000002">
    <property type="entry name" value="DNA mismatch repair protein"/>
    <property type="match status" value="1"/>
</dbReference>
<dbReference type="GO" id="GO:0030983">
    <property type="term" value="F:mismatched DNA binding"/>
    <property type="evidence" value="ECO:0007669"/>
    <property type="project" value="InterPro"/>
</dbReference>
<dbReference type="InterPro" id="IPR007696">
    <property type="entry name" value="DNA_mismatch_repair_MutS_core"/>
</dbReference>
<dbReference type="GO" id="GO:0005524">
    <property type="term" value="F:ATP binding"/>
    <property type="evidence" value="ECO:0007669"/>
    <property type="project" value="UniProtKB-KW"/>
</dbReference>
<dbReference type="AlphaFoldDB" id="A0A7R8YR02"/>
<evidence type="ECO:0000256" key="8">
    <source>
        <dbReference type="ARBA" id="ARBA00023242"/>
    </source>
</evidence>
<dbReference type="FunFam" id="1.10.1420.10:FF:000034">
    <property type="entry name" value="DNA mismatch repair protein msh2"/>
    <property type="match status" value="1"/>
</dbReference>
<evidence type="ECO:0000256" key="5">
    <source>
        <dbReference type="ARBA" id="ARBA00022840"/>
    </source>
</evidence>
<name>A0A7R8YR02_HERIL</name>
<dbReference type="Pfam" id="PF00488">
    <property type="entry name" value="MutS_V"/>
    <property type="match status" value="1"/>
</dbReference>
<dbReference type="GO" id="GO:0006312">
    <property type="term" value="P:mitotic recombination"/>
    <property type="evidence" value="ECO:0007669"/>
    <property type="project" value="TreeGrafter"/>
</dbReference>
<dbReference type="PIRSF" id="PIRSF005813">
    <property type="entry name" value="MSH2"/>
    <property type="match status" value="1"/>
</dbReference>
<dbReference type="OMA" id="LVRFPQK"/>
<dbReference type="EMBL" id="LR899010">
    <property type="protein sequence ID" value="CAD7080985.1"/>
    <property type="molecule type" value="Genomic_DNA"/>
</dbReference>
<keyword evidence="5" id="KW-0067">ATP-binding</keyword>
<dbReference type="InterPro" id="IPR016151">
    <property type="entry name" value="DNA_mismatch_repair_MutS_N"/>
</dbReference>
<dbReference type="GO" id="GO:0140664">
    <property type="term" value="F:ATP-dependent DNA damage sensor activity"/>
    <property type="evidence" value="ECO:0007669"/>
    <property type="project" value="InterPro"/>
</dbReference>
<dbReference type="OrthoDB" id="295033at2759"/>
<dbReference type="Pfam" id="PF05188">
    <property type="entry name" value="MutS_II"/>
    <property type="match status" value="1"/>
</dbReference>
<dbReference type="SUPFAM" id="SSF53150">
    <property type="entry name" value="DNA repair protein MutS, domain II"/>
    <property type="match status" value="1"/>
</dbReference>
<sequence>MSTPSPAQALNLDKNAQKAFISYYNGLGEKPLTTIRFFNRVDYYTVHGPDDTELVSKIIYHSTANVKQMAPGDVEPLLYLTLSRGNFENAIRELLLVRNHRVEVYVKEKSNRQSDWSLEYKGSPGNLVQFEDVLFNRNDMVAGSAMIAVNLRNEGKQTMVGLACVDCTDCEMSLTEFLDDDFFAELEATIVLLGPRECIIPSGEGEYGRIRTLMERNNVMVTIRKKTDFSIAYDDIIQDLNKLLRFEKGQQESANTLPEVNKRLALFALAAAIKYMALLTDDTNFGQYKLKLLNLNRYVHLDAAAVRALNILPKPGTNITSPAYRWQSILGVLDRCRTPQGHRLMAQWVKQPLRNEATLQDRHNIVQCLLDSPSVLQDLYDVQLKRIPDVLMLTKRLMRKKATLQDLFRTYQIIVRTPTIATALADMENTSVTNILSNPLQDTLNDLKMLKEMVEQVIDLEGIQKGEYYVKASFDSDLEEMKQKLDRMDSKMDKMHRKAIDDLELDNIKLEFVSHLGYHFRITLKDDAILRKSKKYRVLDVIKGGVRFTTDELSECSQETAEIREAYEEQQKSIVNEVIRVAIGYLGPLTTLNFQLAQIDCLVSFAIAAKNAPIPYVRPKMLPEGSGILHLRNIRHPCLELQEDVSYIANDVNFAEGESTMYIITGPNMGGKSTFIRSVGTTVLMAHVGSFVSCDDAVISMVDSILGRIGAGDNIVKGLSTFMVEMIETSAIIRTATEKSLVIIDELGRGTSTYDGCGIAWAIAEHLAKEVRCFTLFATHFHEIAELSSSTPTVKSYYMDAAVEKGQFTLLYRLKPGVIERSFGIHVAKLADFPQHLVELAEEKYEEYEDHVRNITSESDKELAKYVENTVERIWQTGGDMTDVEMEEVMDDCRRRVTESKSEYFKKAFPDLFME</sequence>
<keyword evidence="6 9" id="KW-0238">DNA-binding</keyword>
<dbReference type="InterPro" id="IPR007861">
    <property type="entry name" value="DNA_mismatch_repair_MutS_clamp"/>
</dbReference>
<dbReference type="SUPFAM" id="SSF52540">
    <property type="entry name" value="P-loop containing nucleoside triphosphate hydrolases"/>
    <property type="match status" value="1"/>
</dbReference>
<keyword evidence="13" id="KW-1185">Reference proteome</keyword>
<dbReference type="SMART" id="SM00534">
    <property type="entry name" value="MUTSac"/>
    <property type="match status" value="1"/>
</dbReference>